<feature type="compositionally biased region" description="Low complexity" evidence="1">
    <location>
        <begin position="89"/>
        <end position="103"/>
    </location>
</feature>
<evidence type="ECO:0000256" key="1">
    <source>
        <dbReference type="SAM" id="MobiDB-lite"/>
    </source>
</evidence>
<dbReference type="EMBL" id="BRXU01000033">
    <property type="protein sequence ID" value="GLC60303.1"/>
    <property type="molecule type" value="Genomic_DNA"/>
</dbReference>
<accession>A0A9W6BY82</accession>
<keyword evidence="2" id="KW-0812">Transmembrane</keyword>
<protein>
    <submittedName>
        <fullName evidence="3">Uncharacterized protein</fullName>
    </submittedName>
</protein>
<gene>
    <name evidence="3" type="primary">PLESTB002444</name>
    <name evidence="3" type="ORF">PLESTB_001596300</name>
</gene>
<evidence type="ECO:0000313" key="4">
    <source>
        <dbReference type="Proteomes" id="UP001165080"/>
    </source>
</evidence>
<keyword evidence="4" id="KW-1185">Reference proteome</keyword>
<feature type="region of interest" description="Disordered" evidence="1">
    <location>
        <begin position="83"/>
        <end position="124"/>
    </location>
</feature>
<proteinExistence type="predicted"/>
<keyword evidence="2" id="KW-0472">Membrane</keyword>
<evidence type="ECO:0000256" key="2">
    <source>
        <dbReference type="SAM" id="Phobius"/>
    </source>
</evidence>
<feature type="transmembrane region" description="Helical" evidence="2">
    <location>
        <begin position="37"/>
        <end position="62"/>
    </location>
</feature>
<evidence type="ECO:0000313" key="3">
    <source>
        <dbReference type="EMBL" id="GLC60303.1"/>
    </source>
</evidence>
<keyword evidence="2" id="KW-1133">Transmembrane helix</keyword>
<reference evidence="3 4" key="1">
    <citation type="journal article" date="2023" name="Commun. Biol.">
        <title>Reorganization of the ancestral sex-determining regions during the evolution of trioecy in Pleodorina starrii.</title>
        <authorList>
            <person name="Takahashi K."/>
            <person name="Suzuki S."/>
            <person name="Kawai-Toyooka H."/>
            <person name="Yamamoto K."/>
            <person name="Hamaji T."/>
            <person name="Ootsuki R."/>
            <person name="Yamaguchi H."/>
            <person name="Kawachi M."/>
            <person name="Higashiyama T."/>
            <person name="Nozaki H."/>
        </authorList>
    </citation>
    <scope>NUCLEOTIDE SEQUENCE [LARGE SCALE GENOMIC DNA]</scope>
    <source>
        <strain evidence="3 4">NIES-4479</strain>
    </source>
</reference>
<sequence length="564" mass="58133">MRAHKQPPLEGRRSLLLLAFGHLRGHRFPSGPKHCRCLVLLLEALLLAAVAAAALLAAAVPFSGQPTAAAAMIGTAAAAHADAESYSTPPESSVPQQLSSSPLRRLAQQHDQPPPPPTPFRAPSADPAAFIAAVQPNDCGVMLTYRADVGGPGSGSQQGQPFKGYWSLLPGSPPGTGLPTIYSWALGWTFNAGERMVSRGDGSLFNDEAERPGQALPATVSSLVLRGPTLYFTLAAERGPPTPAPAPAPAAANASAAVNMTSAASQRPPTGVLYGPAFAPLRVVAPTNVFLNNMACPLADVEAAATGSQEAPSNGGGAAQLPWASLPPPPLIQAALPQRIHRNVTTLQVSYTPVTVLRPVGVETGSSYGGTAADDRQPVDFAGNVSSNGSLAVPVFTADMVTLMNITLINVGNDTDTGIPLHSVQIQYWFQGSNNTETAADASAGANNGSNSSGGNDSTVSFKMQCWYTNIALQVGCASLTWNISRGLAGVRGAQYVLSLGFIATAGELMPRKGPFANDVDGSQGLHIGGTYKLSIAVLGIAIVPTSTSPGVKLDARQDFRCGE</sequence>
<name>A0A9W6BY82_9CHLO</name>
<dbReference type="Proteomes" id="UP001165080">
    <property type="component" value="Unassembled WGS sequence"/>
</dbReference>
<dbReference type="AlphaFoldDB" id="A0A9W6BY82"/>
<organism evidence="3 4">
    <name type="scientific">Pleodorina starrii</name>
    <dbReference type="NCBI Taxonomy" id="330485"/>
    <lineage>
        <taxon>Eukaryota</taxon>
        <taxon>Viridiplantae</taxon>
        <taxon>Chlorophyta</taxon>
        <taxon>core chlorophytes</taxon>
        <taxon>Chlorophyceae</taxon>
        <taxon>CS clade</taxon>
        <taxon>Chlamydomonadales</taxon>
        <taxon>Volvocaceae</taxon>
        <taxon>Pleodorina</taxon>
    </lineage>
</organism>
<comment type="caution">
    <text evidence="3">The sequence shown here is derived from an EMBL/GenBank/DDBJ whole genome shotgun (WGS) entry which is preliminary data.</text>
</comment>